<dbReference type="InterPro" id="IPR037036">
    <property type="entry name" value="PDED_dom_sf"/>
</dbReference>
<reference evidence="4" key="1">
    <citation type="submission" date="2022-07" db="EMBL/GenBank/DDBJ databases">
        <title>Genome analysis of Parmales, a sister group of diatoms, reveals the evolutionary specialization of diatoms from phago-mixotrophs to photoautotrophs.</title>
        <authorList>
            <person name="Ban H."/>
            <person name="Sato S."/>
            <person name="Yoshikawa S."/>
            <person name="Kazumasa Y."/>
            <person name="Nakamura Y."/>
            <person name="Ichinomiya M."/>
            <person name="Saitoh K."/>
            <person name="Sato N."/>
            <person name="Blanc-Mathieu R."/>
            <person name="Endo H."/>
            <person name="Kuwata A."/>
            <person name="Ogata H."/>
        </authorList>
    </citation>
    <scope>NUCLEOTIDE SEQUENCE</scope>
</reference>
<dbReference type="AlphaFoldDB" id="A0A9W6ZYT9"/>
<feature type="domain" description="GMP phosphodiesterase delta subunit" evidence="3">
    <location>
        <begin position="153"/>
        <end position="293"/>
    </location>
</feature>
<dbReference type="OrthoDB" id="10248777at2759"/>
<dbReference type="InterPro" id="IPR008015">
    <property type="entry name" value="PDED_dom"/>
</dbReference>
<keyword evidence="5" id="KW-1185">Reference proteome</keyword>
<evidence type="ECO:0000313" key="4">
    <source>
        <dbReference type="EMBL" id="GMH59595.1"/>
    </source>
</evidence>
<dbReference type="SUPFAM" id="SSF81296">
    <property type="entry name" value="E set domains"/>
    <property type="match status" value="1"/>
</dbReference>
<dbReference type="InterPro" id="IPR014756">
    <property type="entry name" value="Ig_E-set"/>
</dbReference>
<feature type="compositionally biased region" description="Basic and acidic residues" evidence="2">
    <location>
        <begin position="95"/>
        <end position="112"/>
    </location>
</feature>
<proteinExistence type="inferred from homology"/>
<dbReference type="Pfam" id="PF05351">
    <property type="entry name" value="GMP_PDE_delta"/>
    <property type="match status" value="1"/>
</dbReference>
<sequence>ARAAVAASLLVAPSIPASYPDLFGGVVDILAAYVHITRSVRDRCAASDGMKGWRGNEALRACGVLGGDVRYEGGVGVAYVVARFNERVGGGGTKMVEEDSKGYDDRDEDYKSPSKGSPNSSDEEDEVEREFKRLMNAPQEGEIKLSTDPQAREIAEGFRINWMNMRDANNGEMMWESGEWGEKLWKKEIKARIPADILSCAAVSREINFTSVQAMNAFKLEQRIFFQGVCIEEWFFDFGFVIPGSTNSWQQIIEAAGEDEMMAADDLSGNITIETSFYDGDFFIAKALVRIFYV</sequence>
<evidence type="ECO:0000313" key="5">
    <source>
        <dbReference type="Proteomes" id="UP001165082"/>
    </source>
</evidence>
<organism evidence="4 5">
    <name type="scientific">Triparma retinervis</name>
    <dbReference type="NCBI Taxonomy" id="2557542"/>
    <lineage>
        <taxon>Eukaryota</taxon>
        <taxon>Sar</taxon>
        <taxon>Stramenopiles</taxon>
        <taxon>Ochrophyta</taxon>
        <taxon>Bolidophyceae</taxon>
        <taxon>Parmales</taxon>
        <taxon>Triparmaceae</taxon>
        <taxon>Triparma</taxon>
    </lineage>
</organism>
<evidence type="ECO:0000259" key="3">
    <source>
        <dbReference type="Pfam" id="PF05351"/>
    </source>
</evidence>
<evidence type="ECO:0000256" key="1">
    <source>
        <dbReference type="ARBA" id="ARBA00008102"/>
    </source>
</evidence>
<feature type="region of interest" description="Disordered" evidence="2">
    <location>
        <begin position="91"/>
        <end position="127"/>
    </location>
</feature>
<dbReference type="PANTHER" id="PTHR12976">
    <property type="entry name" value="RETINAL ROD RHODOPSIN-SENSITIVE CGMP 3',5'-CYCLIC PHOSPHODIESTERASE DELTA-SUBUNIT"/>
    <property type="match status" value="1"/>
</dbReference>
<dbReference type="GO" id="GO:0005737">
    <property type="term" value="C:cytoplasm"/>
    <property type="evidence" value="ECO:0007669"/>
    <property type="project" value="TreeGrafter"/>
</dbReference>
<dbReference type="PANTHER" id="PTHR12976:SF0">
    <property type="entry name" value="RETINAL ROD RHODOPSIN-SENSITIVE CGMP 3',5'-CYCLIC PHOSPHODIESTERASE SUBUNIT DELTA"/>
    <property type="match status" value="1"/>
</dbReference>
<dbReference type="Proteomes" id="UP001165082">
    <property type="component" value="Unassembled WGS sequence"/>
</dbReference>
<feature type="non-terminal residue" evidence="4">
    <location>
        <position position="1"/>
    </location>
</feature>
<gene>
    <name evidence="4" type="ORF">TrRE_jg12649</name>
</gene>
<dbReference type="Gene3D" id="2.70.50.40">
    <property type="entry name" value="GMP phosphodiesterase, delta subunit"/>
    <property type="match status" value="1"/>
</dbReference>
<comment type="similarity">
    <text evidence="1">Belongs to the PDE6D/unc-119 family.</text>
</comment>
<name>A0A9W6ZYT9_9STRA</name>
<comment type="caution">
    <text evidence="4">The sequence shown here is derived from an EMBL/GenBank/DDBJ whole genome shotgun (WGS) entry which is preliminary data.</text>
</comment>
<accession>A0A9W6ZYT9</accession>
<dbReference type="EMBL" id="BRXZ01003670">
    <property type="protein sequence ID" value="GMH59595.1"/>
    <property type="molecule type" value="Genomic_DNA"/>
</dbReference>
<evidence type="ECO:0000256" key="2">
    <source>
        <dbReference type="SAM" id="MobiDB-lite"/>
    </source>
</evidence>
<protein>
    <recommendedName>
        <fullName evidence="3">GMP phosphodiesterase delta subunit domain-containing protein</fullName>
    </recommendedName>
</protein>